<feature type="domain" description="HTH merR-type" evidence="1">
    <location>
        <begin position="4"/>
        <end position="69"/>
    </location>
</feature>
<dbReference type="Proteomes" id="UP000051581">
    <property type="component" value="Unassembled WGS sequence"/>
</dbReference>
<reference evidence="2 3" key="1">
    <citation type="journal article" date="2015" name="Genome Announc.">
        <title>Expanding the biotechnology potential of lactobacilli through comparative genomics of 213 strains and associated genera.</title>
        <authorList>
            <person name="Sun Z."/>
            <person name="Harris H.M."/>
            <person name="McCann A."/>
            <person name="Guo C."/>
            <person name="Argimon S."/>
            <person name="Zhang W."/>
            <person name="Yang X."/>
            <person name="Jeffery I.B."/>
            <person name="Cooney J.C."/>
            <person name="Kagawa T.F."/>
            <person name="Liu W."/>
            <person name="Song Y."/>
            <person name="Salvetti E."/>
            <person name="Wrobel A."/>
            <person name="Rasinkangas P."/>
            <person name="Parkhill J."/>
            <person name="Rea M.C."/>
            <person name="O'Sullivan O."/>
            <person name="Ritari J."/>
            <person name="Douillard F.P."/>
            <person name="Paul Ross R."/>
            <person name="Yang R."/>
            <person name="Briner A.E."/>
            <person name="Felis G.E."/>
            <person name="de Vos W.M."/>
            <person name="Barrangou R."/>
            <person name="Klaenhammer T.R."/>
            <person name="Caufield P.W."/>
            <person name="Cui Y."/>
            <person name="Zhang H."/>
            <person name="O'Toole P.W."/>
        </authorList>
    </citation>
    <scope>NUCLEOTIDE SEQUENCE [LARGE SCALE GENOMIC DNA]</scope>
    <source>
        <strain evidence="2 3">DSM 19904</strain>
    </source>
</reference>
<dbReference type="InterPro" id="IPR000551">
    <property type="entry name" value="MerR-type_HTH_dom"/>
</dbReference>
<dbReference type="Gene3D" id="1.10.1660.10">
    <property type="match status" value="1"/>
</dbReference>
<dbReference type="GO" id="GO:0003677">
    <property type="term" value="F:DNA binding"/>
    <property type="evidence" value="ECO:0007669"/>
    <property type="project" value="InterPro"/>
</dbReference>
<gene>
    <name evidence="2" type="ORF">FD17_GL000760</name>
</gene>
<name>A0A0R1KWE1_9LACO</name>
<dbReference type="Pfam" id="PF13411">
    <property type="entry name" value="MerR_1"/>
    <property type="match status" value="1"/>
</dbReference>
<evidence type="ECO:0000259" key="1">
    <source>
        <dbReference type="Pfam" id="PF13411"/>
    </source>
</evidence>
<keyword evidence="3" id="KW-1185">Reference proteome</keyword>
<dbReference type="RefSeq" id="WP_057825745.1">
    <property type="nucleotide sequence ID" value="NZ_AZEA01000015.1"/>
</dbReference>
<dbReference type="AlphaFoldDB" id="A0A0R1KWE1"/>
<dbReference type="PATRIC" id="fig|1423808.3.peg.765"/>
<protein>
    <recommendedName>
        <fullName evidence="1">HTH merR-type domain-containing protein</fullName>
    </recommendedName>
</protein>
<dbReference type="GO" id="GO:0006355">
    <property type="term" value="P:regulation of DNA-templated transcription"/>
    <property type="evidence" value="ECO:0007669"/>
    <property type="project" value="InterPro"/>
</dbReference>
<sequence length="73" mass="8124">MKLTLDETAAKFNVSPAEIAAYIQNGLVPGRTDSASVSDFDETDMYWVDMVHCFIENGSSIDDIKQLIKHCNI</sequence>
<accession>A0A0R1KWE1</accession>
<dbReference type="OrthoDB" id="2317001at2"/>
<comment type="caution">
    <text evidence="2">The sequence shown here is derived from an EMBL/GenBank/DDBJ whole genome shotgun (WGS) entry which is preliminary data.</text>
</comment>
<dbReference type="EMBL" id="AZEA01000015">
    <property type="protein sequence ID" value="KRK87820.1"/>
    <property type="molecule type" value="Genomic_DNA"/>
</dbReference>
<evidence type="ECO:0000313" key="2">
    <source>
        <dbReference type="EMBL" id="KRK87820.1"/>
    </source>
</evidence>
<evidence type="ECO:0000313" key="3">
    <source>
        <dbReference type="Proteomes" id="UP000051581"/>
    </source>
</evidence>
<proteinExistence type="predicted"/>
<organism evidence="2 3">
    <name type="scientific">Lentilactobacillus sunkii DSM 19904</name>
    <dbReference type="NCBI Taxonomy" id="1423808"/>
    <lineage>
        <taxon>Bacteria</taxon>
        <taxon>Bacillati</taxon>
        <taxon>Bacillota</taxon>
        <taxon>Bacilli</taxon>
        <taxon>Lactobacillales</taxon>
        <taxon>Lactobacillaceae</taxon>
        <taxon>Lentilactobacillus</taxon>
    </lineage>
</organism>
<dbReference type="InterPro" id="IPR009061">
    <property type="entry name" value="DNA-bd_dom_put_sf"/>
</dbReference>
<dbReference type="SUPFAM" id="SSF46955">
    <property type="entry name" value="Putative DNA-binding domain"/>
    <property type="match status" value="1"/>
</dbReference>